<evidence type="ECO:0000259" key="1">
    <source>
        <dbReference type="SMART" id="SM00849"/>
    </source>
</evidence>
<organism evidence="2 3">
    <name type="scientific">Thermoleophilum album</name>
    <dbReference type="NCBI Taxonomy" id="29539"/>
    <lineage>
        <taxon>Bacteria</taxon>
        <taxon>Bacillati</taxon>
        <taxon>Actinomycetota</taxon>
        <taxon>Thermoleophilia</taxon>
        <taxon>Thermoleophilales</taxon>
        <taxon>Thermoleophilaceae</taxon>
        <taxon>Thermoleophilum</taxon>
    </lineage>
</organism>
<dbReference type="EMBL" id="FNWJ01000002">
    <property type="protein sequence ID" value="SEH15602.1"/>
    <property type="molecule type" value="Genomic_DNA"/>
</dbReference>
<gene>
    <name evidence="2" type="ORF">SAMN02745716_2005</name>
</gene>
<dbReference type="InterPro" id="IPR050855">
    <property type="entry name" value="NDM-1-like"/>
</dbReference>
<accession>A0A1H6FYW4</accession>
<dbReference type="Proteomes" id="UP000222056">
    <property type="component" value="Unassembled WGS sequence"/>
</dbReference>
<dbReference type="Gene3D" id="3.60.15.10">
    <property type="entry name" value="Ribonuclease Z/Hydroxyacylglutathione hydrolase-like"/>
    <property type="match status" value="1"/>
</dbReference>
<dbReference type="InterPro" id="IPR001279">
    <property type="entry name" value="Metallo-B-lactamas"/>
</dbReference>
<dbReference type="SMART" id="SM00849">
    <property type="entry name" value="Lactamase_B"/>
    <property type="match status" value="1"/>
</dbReference>
<feature type="domain" description="Metallo-beta-lactamase" evidence="1">
    <location>
        <begin position="15"/>
        <end position="200"/>
    </location>
</feature>
<dbReference type="SUPFAM" id="SSF56281">
    <property type="entry name" value="Metallo-hydrolase/oxidoreductase"/>
    <property type="match status" value="1"/>
</dbReference>
<dbReference type="PANTHER" id="PTHR42951:SF22">
    <property type="entry name" value="METALLO BETA-LACTAMASE SUPERFAMILY LIPOPROTEIN"/>
    <property type="match status" value="1"/>
</dbReference>
<dbReference type="Pfam" id="PF00753">
    <property type="entry name" value="Lactamase_B"/>
    <property type="match status" value="1"/>
</dbReference>
<sequence>MSRPIDLCFGGEQRVIAAYWVDGMVIDPGPASCVERLLAQLPGEPTAVLLTHIHLDHAGACGTLCSLFPELRVYVHERGAPHLVDPTRLLASAERLYGPGLGLLFGRVEPVPEARIVALKGGERVGRFDVDYAPGHAWHHVVYHDRLTGTAYVGDVAGVRIPPDEHVVAPTPPPEIDLERWFETLDQLAAREPAALALTHFGVVEAPEVGDHLARVRASLAELAELAQRCTREAFQRVLQERLRRVLRPETLVRLEKAAPLDHLYLGLERYWRKRAEVKESRP</sequence>
<dbReference type="InterPro" id="IPR036866">
    <property type="entry name" value="RibonucZ/Hydroxyglut_hydro"/>
</dbReference>
<dbReference type="InterPro" id="IPR037482">
    <property type="entry name" value="ST1585_MBL-fold"/>
</dbReference>
<dbReference type="OrthoDB" id="2971563at2"/>
<dbReference type="STRING" id="29539.SAMN02745716_2005"/>
<dbReference type="RefSeq" id="WP_143038693.1">
    <property type="nucleotide sequence ID" value="NZ_FNWJ01000002.1"/>
</dbReference>
<dbReference type="PANTHER" id="PTHR42951">
    <property type="entry name" value="METALLO-BETA-LACTAMASE DOMAIN-CONTAINING"/>
    <property type="match status" value="1"/>
</dbReference>
<proteinExistence type="predicted"/>
<dbReference type="CDD" id="cd07726">
    <property type="entry name" value="ST1585-like_MBL-fold"/>
    <property type="match status" value="1"/>
</dbReference>
<name>A0A1H6FYW4_THEAL</name>
<evidence type="ECO:0000313" key="2">
    <source>
        <dbReference type="EMBL" id="SEH15602.1"/>
    </source>
</evidence>
<evidence type="ECO:0000313" key="3">
    <source>
        <dbReference type="Proteomes" id="UP000222056"/>
    </source>
</evidence>
<protein>
    <submittedName>
        <fullName evidence="2">Glyoxylase, beta-lactamase superfamily II</fullName>
    </submittedName>
</protein>
<reference evidence="3" key="1">
    <citation type="submission" date="2016-10" db="EMBL/GenBank/DDBJ databases">
        <authorList>
            <person name="Varghese N."/>
            <person name="Submissions S."/>
        </authorList>
    </citation>
    <scope>NUCLEOTIDE SEQUENCE [LARGE SCALE GENOMIC DNA]</scope>
    <source>
        <strain evidence="3">ATCC 35263</strain>
    </source>
</reference>
<dbReference type="AlphaFoldDB" id="A0A1H6FYW4"/>
<keyword evidence="3" id="KW-1185">Reference proteome</keyword>